<name>A0A1N6X8D9_AQUAC</name>
<reference evidence="2 3" key="1">
    <citation type="submission" date="2017-01" db="EMBL/GenBank/DDBJ databases">
        <authorList>
            <person name="Mah S.A."/>
            <person name="Swanson W.J."/>
            <person name="Moy G.W."/>
            <person name="Vacquier V.D."/>
        </authorList>
    </citation>
    <scope>NUCLEOTIDE SEQUENCE [LARGE SCALE GENOMIC DNA]</scope>
    <source>
        <strain evidence="2 3">RU36E</strain>
    </source>
</reference>
<feature type="transmembrane region" description="Helical" evidence="1">
    <location>
        <begin position="54"/>
        <end position="74"/>
    </location>
</feature>
<dbReference type="AlphaFoldDB" id="A0A1N6X8D9"/>
<feature type="transmembrane region" description="Helical" evidence="1">
    <location>
        <begin position="6"/>
        <end position="23"/>
    </location>
</feature>
<evidence type="ECO:0000313" key="3">
    <source>
        <dbReference type="Proteomes" id="UP000185841"/>
    </source>
</evidence>
<dbReference type="EMBL" id="FTMP01000012">
    <property type="protein sequence ID" value="SIQ98615.1"/>
    <property type="molecule type" value="Genomic_DNA"/>
</dbReference>
<keyword evidence="1" id="KW-0472">Membrane</keyword>
<dbReference type="RefSeq" id="WP_076429232.1">
    <property type="nucleotide sequence ID" value="NZ_FTMP01000012.1"/>
</dbReference>
<evidence type="ECO:0008006" key="4">
    <source>
        <dbReference type="Google" id="ProtNLM"/>
    </source>
</evidence>
<dbReference type="Proteomes" id="UP000185841">
    <property type="component" value="Unassembled WGS sequence"/>
</dbReference>
<proteinExistence type="predicted"/>
<evidence type="ECO:0000313" key="2">
    <source>
        <dbReference type="EMBL" id="SIQ98615.1"/>
    </source>
</evidence>
<keyword evidence="1" id="KW-0812">Transmembrane</keyword>
<protein>
    <recommendedName>
        <fullName evidence="4">Nicotinamide riboside transporter PnuC</fullName>
    </recommendedName>
</protein>
<organism evidence="2 3">
    <name type="scientific">Aquipseudomonas alcaligenes</name>
    <name type="common">Pseudomonas alcaligenes</name>
    <dbReference type="NCBI Taxonomy" id="43263"/>
    <lineage>
        <taxon>Bacteria</taxon>
        <taxon>Pseudomonadati</taxon>
        <taxon>Pseudomonadota</taxon>
        <taxon>Gammaproteobacteria</taxon>
        <taxon>Pseudomonadales</taxon>
        <taxon>Pseudomonadaceae</taxon>
        <taxon>Aquipseudomonas</taxon>
    </lineage>
</organism>
<gene>
    <name evidence="2" type="ORF">SAMN05878282_11221</name>
</gene>
<evidence type="ECO:0000256" key="1">
    <source>
        <dbReference type="SAM" id="Phobius"/>
    </source>
</evidence>
<feature type="transmembrane region" description="Helical" evidence="1">
    <location>
        <begin position="30"/>
        <end position="48"/>
    </location>
</feature>
<keyword evidence="1" id="KW-1133">Transmembrane helix</keyword>
<sequence>MLIAALEWTGSFCGVAGALLIASNTRLSPWGWWLFLASSASLCGYALLQSAWGLLLLNACFVATNLMGLVRWWLPAVQAVRTRET</sequence>
<accession>A0A1N6X8D9</accession>